<gene>
    <name evidence="1" type="ORF">ACH5RR_021480</name>
</gene>
<keyword evidence="2" id="KW-1185">Reference proteome</keyword>
<protein>
    <submittedName>
        <fullName evidence="1">Uncharacterized protein</fullName>
    </submittedName>
</protein>
<organism evidence="1 2">
    <name type="scientific">Cinchona calisaya</name>
    <dbReference type="NCBI Taxonomy" id="153742"/>
    <lineage>
        <taxon>Eukaryota</taxon>
        <taxon>Viridiplantae</taxon>
        <taxon>Streptophyta</taxon>
        <taxon>Embryophyta</taxon>
        <taxon>Tracheophyta</taxon>
        <taxon>Spermatophyta</taxon>
        <taxon>Magnoliopsida</taxon>
        <taxon>eudicotyledons</taxon>
        <taxon>Gunneridae</taxon>
        <taxon>Pentapetalae</taxon>
        <taxon>asterids</taxon>
        <taxon>lamiids</taxon>
        <taxon>Gentianales</taxon>
        <taxon>Rubiaceae</taxon>
        <taxon>Cinchonoideae</taxon>
        <taxon>Cinchoneae</taxon>
        <taxon>Cinchona</taxon>
    </lineage>
</organism>
<accession>A0ABD2ZJ71</accession>
<dbReference type="Proteomes" id="UP001630127">
    <property type="component" value="Unassembled WGS sequence"/>
</dbReference>
<proteinExistence type="predicted"/>
<dbReference type="EMBL" id="JBJUIK010000009">
    <property type="protein sequence ID" value="KAL3518891.1"/>
    <property type="molecule type" value="Genomic_DNA"/>
</dbReference>
<name>A0ABD2ZJ71_9GENT</name>
<dbReference type="AlphaFoldDB" id="A0ABD2ZJ71"/>
<evidence type="ECO:0000313" key="2">
    <source>
        <dbReference type="Proteomes" id="UP001630127"/>
    </source>
</evidence>
<comment type="caution">
    <text evidence="1">The sequence shown here is derived from an EMBL/GenBank/DDBJ whole genome shotgun (WGS) entry which is preliminary data.</text>
</comment>
<evidence type="ECO:0000313" key="1">
    <source>
        <dbReference type="EMBL" id="KAL3518891.1"/>
    </source>
</evidence>
<sequence>MGLWDAEELERGSGTAGEGLRELEEKAGLWAVWMTFVKGSSNNNKGCQSCVIDGCHFMSSFGAESFMLLR</sequence>
<reference evidence="1 2" key="1">
    <citation type="submission" date="2024-11" db="EMBL/GenBank/DDBJ databases">
        <title>A near-complete genome assembly of Cinchona calisaya.</title>
        <authorList>
            <person name="Lian D.C."/>
            <person name="Zhao X.W."/>
            <person name="Wei L."/>
        </authorList>
    </citation>
    <scope>NUCLEOTIDE SEQUENCE [LARGE SCALE GENOMIC DNA]</scope>
    <source>
        <tissue evidence="1">Nenye</tissue>
    </source>
</reference>